<keyword evidence="2" id="KW-1185">Reference proteome</keyword>
<evidence type="ECO:0000313" key="2">
    <source>
        <dbReference type="Proteomes" id="UP000830967"/>
    </source>
</evidence>
<evidence type="ECO:0000313" key="1">
    <source>
        <dbReference type="EMBL" id="UPU16140.1"/>
    </source>
</evidence>
<name>A0AAE9KT89_9CAUD</name>
<organism evidence="1 2">
    <name type="scientific">Escherichia phage ZCEC13</name>
    <dbReference type="NCBI Taxonomy" id="2935866"/>
    <lineage>
        <taxon>Viruses</taxon>
        <taxon>Duplodnaviria</taxon>
        <taxon>Heunggongvirae</taxon>
        <taxon>Uroviricota</taxon>
        <taxon>Caudoviricetes</taxon>
        <taxon>Jameshumphriesvirinae</taxon>
        <taxon>Zewailvirus</taxon>
        <taxon>Zewailvirus ZCEC13</taxon>
    </lineage>
</organism>
<reference evidence="1" key="1">
    <citation type="submission" date="2022-03" db="EMBL/GenBank/DDBJ databases">
        <authorList>
            <person name="Ragab S."/>
            <person name="Abdelmoteleb M."/>
            <person name="El-Shibiny A."/>
        </authorList>
    </citation>
    <scope>NUCLEOTIDE SEQUENCE</scope>
</reference>
<dbReference type="EMBL" id="ON086804">
    <property type="protein sequence ID" value="UPU16140.1"/>
    <property type="molecule type" value="Genomic_DNA"/>
</dbReference>
<proteinExistence type="predicted"/>
<sequence length="61" mass="6369">MAACAINCALTRDNSSSCSIAEGIAAFTVMSPAVKVLMSDILISPVVSRYSVPLTKSSINY</sequence>
<accession>A0AAE9KT89</accession>
<protein>
    <submittedName>
        <fullName evidence="1">Uncharacterized protein</fullName>
    </submittedName>
</protein>
<dbReference type="Proteomes" id="UP000830967">
    <property type="component" value="Segment"/>
</dbReference>